<organism evidence="2 3">
    <name type="scientific">Candidatus Kutchimonas denitrificans</name>
    <dbReference type="NCBI Taxonomy" id="3056748"/>
    <lineage>
        <taxon>Bacteria</taxon>
        <taxon>Pseudomonadati</taxon>
        <taxon>Gemmatimonadota</taxon>
        <taxon>Gemmatimonadia</taxon>
        <taxon>Candidatus Palauibacterales</taxon>
        <taxon>Candidatus Palauibacteraceae</taxon>
        <taxon>Candidatus Kutchimonas</taxon>
    </lineage>
</organism>
<dbReference type="EMBL" id="JAACAK010000049">
    <property type="protein sequence ID" value="NIR74947.1"/>
    <property type="molecule type" value="Genomic_DNA"/>
</dbReference>
<evidence type="ECO:0000313" key="3">
    <source>
        <dbReference type="Proteomes" id="UP000702544"/>
    </source>
</evidence>
<reference evidence="2 3" key="1">
    <citation type="submission" date="2020-01" db="EMBL/GenBank/DDBJ databases">
        <title>Genomes assembled from Gulf of Kutch pelagic sediment metagenomes.</title>
        <authorList>
            <person name="Chandrashekar M."/>
            <person name="Mahajan M.S."/>
            <person name="Dave K.J."/>
            <person name="Vatsa P."/>
            <person name="Nathani N.M."/>
        </authorList>
    </citation>
    <scope>NUCLEOTIDE SEQUENCE [LARGE SCALE GENOMIC DNA]</scope>
    <source>
        <strain evidence="2">KS3-K002</strain>
    </source>
</reference>
<dbReference type="InterPro" id="IPR011042">
    <property type="entry name" value="6-blade_b-propeller_TolB-like"/>
</dbReference>
<protein>
    <recommendedName>
        <fullName evidence="4">6-bladed beta-propeller</fullName>
    </recommendedName>
</protein>
<evidence type="ECO:0000313" key="2">
    <source>
        <dbReference type="EMBL" id="NIR74947.1"/>
    </source>
</evidence>
<dbReference type="AlphaFoldDB" id="A0AAE4Z9F4"/>
<sequence length="415" mass="47007">MSERSPTRGACLIGLLAFSAAACAEPAEEAAWTVRDSADVRVVENVRPAWMPETAWRVAEMPSLEIGVEDGEEPYVFFRVSDALRLPDGRIVVGNSGTGELRFFDPTGRFLYRAGGHGQGPGEFGEFSSIRIWGARRDVIVATDGFNNRVNFFRSTGEFVSSVRIEPIPSRTSPAIIDGFADGTWLAVGGLGPLAGAPGQIIGGSLEYSRYNPDGRPADTLFELADPRRYVHSYGGVTHYPYLPFPARPSVAAGDYWLFVGDGTTHEIERRRLDGELNSLYRWPEGQRRRAADFYDRYREADIESTREERRPLIIHYYEQDLPLPEYLPAHQGLFVDDEGYLWVERYRLPWKSQPSWEIFDPDGRWLGDIQTPERFRIFQIGRDFLLGRHRDELGVERIRVYELVRPSPPGDGRD</sequence>
<dbReference type="PROSITE" id="PS51257">
    <property type="entry name" value="PROKAR_LIPOPROTEIN"/>
    <property type="match status" value="1"/>
</dbReference>
<proteinExistence type="predicted"/>
<accession>A0AAE4Z9F4</accession>
<gene>
    <name evidence="2" type="ORF">GWO12_07505</name>
</gene>
<comment type="caution">
    <text evidence="2">The sequence shown here is derived from an EMBL/GenBank/DDBJ whole genome shotgun (WGS) entry which is preliminary data.</text>
</comment>
<keyword evidence="1" id="KW-0732">Signal</keyword>
<name>A0AAE4Z9F4_9BACT</name>
<dbReference type="SUPFAM" id="SSF101898">
    <property type="entry name" value="NHL repeat"/>
    <property type="match status" value="1"/>
</dbReference>
<dbReference type="Proteomes" id="UP000702544">
    <property type="component" value="Unassembled WGS sequence"/>
</dbReference>
<dbReference type="Pfam" id="PF17170">
    <property type="entry name" value="DUF5128"/>
    <property type="match status" value="1"/>
</dbReference>
<evidence type="ECO:0008006" key="4">
    <source>
        <dbReference type="Google" id="ProtNLM"/>
    </source>
</evidence>
<dbReference type="Gene3D" id="2.120.10.30">
    <property type="entry name" value="TolB, C-terminal domain"/>
    <property type="match status" value="1"/>
</dbReference>
<feature type="signal peptide" evidence="1">
    <location>
        <begin position="1"/>
        <end position="24"/>
    </location>
</feature>
<feature type="chain" id="PRO_5041962726" description="6-bladed beta-propeller" evidence="1">
    <location>
        <begin position="25"/>
        <end position="415"/>
    </location>
</feature>
<evidence type="ECO:0000256" key="1">
    <source>
        <dbReference type="SAM" id="SignalP"/>
    </source>
</evidence>